<dbReference type="RefSeq" id="WP_232595659.1">
    <property type="nucleotide sequence ID" value="NZ_BSPD01000059.1"/>
</dbReference>
<comment type="caution">
    <text evidence="2">The sequence shown here is derived from an EMBL/GenBank/DDBJ whole genome shotgun (WGS) entry which is preliminary data.</text>
</comment>
<dbReference type="EMBL" id="BSPD01000059">
    <property type="protein sequence ID" value="GLS26745.1"/>
    <property type="molecule type" value="Genomic_DNA"/>
</dbReference>
<evidence type="ECO:0000313" key="3">
    <source>
        <dbReference type="Proteomes" id="UP001156870"/>
    </source>
</evidence>
<name>A0AA37T4K0_9GAMM</name>
<dbReference type="InterPro" id="IPR013216">
    <property type="entry name" value="Methyltransf_11"/>
</dbReference>
<dbReference type="AlphaFoldDB" id="A0AA37T4K0"/>
<sequence length="313" mass="35330">MSSKMDSAIQQSSTQRLMQWWSDQFGAIDLVKTVPDVERWFESPLGQQLLQAEQQVIDESLNCLFGYHLLQLSVHRQARLFGASMINHCFGLHPMDASSTNNAIIHSQSSFERLPFANDTVDVAVLHHVLDFAIEPHKLLREVSRVVIPHGYVLIVGFNPVSLLGVGRQLSNLVSRKPLYRANTIRLRRLMDWLRLLDFEPVKTQRGLFVPPINHKSSLQKLQWVEALAKKIYWPLGGFYAVVARKHVGAVTPIKPSWTSINPLQVIPGKVASRVPEACREAVGQRPSLYLVDDYRVDNLGSEGASQPTKLKE</sequence>
<accession>A0AA37T4K0</accession>
<dbReference type="Pfam" id="PF08241">
    <property type="entry name" value="Methyltransf_11"/>
    <property type="match status" value="1"/>
</dbReference>
<dbReference type="Gene3D" id="3.40.50.150">
    <property type="entry name" value="Vaccinia Virus protein VP39"/>
    <property type="match status" value="1"/>
</dbReference>
<dbReference type="Proteomes" id="UP001156870">
    <property type="component" value="Unassembled WGS sequence"/>
</dbReference>
<evidence type="ECO:0000259" key="1">
    <source>
        <dbReference type="Pfam" id="PF08241"/>
    </source>
</evidence>
<feature type="domain" description="Methyltransferase type 11" evidence="1">
    <location>
        <begin position="106"/>
        <end position="155"/>
    </location>
</feature>
<keyword evidence="3" id="KW-1185">Reference proteome</keyword>
<evidence type="ECO:0000313" key="2">
    <source>
        <dbReference type="EMBL" id="GLS26745.1"/>
    </source>
</evidence>
<reference evidence="2 3" key="1">
    <citation type="journal article" date="2014" name="Int. J. Syst. Evol. Microbiol.">
        <title>Complete genome sequence of Corynebacterium casei LMG S-19264T (=DSM 44701T), isolated from a smear-ripened cheese.</title>
        <authorList>
            <consortium name="US DOE Joint Genome Institute (JGI-PGF)"/>
            <person name="Walter F."/>
            <person name="Albersmeier A."/>
            <person name="Kalinowski J."/>
            <person name="Ruckert C."/>
        </authorList>
    </citation>
    <scope>NUCLEOTIDE SEQUENCE [LARGE SCALE GENOMIC DNA]</scope>
    <source>
        <strain evidence="2 3">NBRC 110095</strain>
    </source>
</reference>
<dbReference type="GO" id="GO:0008757">
    <property type="term" value="F:S-adenosylmethionine-dependent methyltransferase activity"/>
    <property type="evidence" value="ECO:0007669"/>
    <property type="project" value="InterPro"/>
</dbReference>
<protein>
    <recommendedName>
        <fullName evidence="1">Methyltransferase type 11 domain-containing protein</fullName>
    </recommendedName>
</protein>
<dbReference type="SUPFAM" id="SSF53335">
    <property type="entry name" value="S-adenosyl-L-methionine-dependent methyltransferases"/>
    <property type="match status" value="1"/>
</dbReference>
<proteinExistence type="predicted"/>
<gene>
    <name evidence="2" type="ORF">GCM10007877_24630</name>
</gene>
<dbReference type="InterPro" id="IPR029063">
    <property type="entry name" value="SAM-dependent_MTases_sf"/>
</dbReference>
<organism evidence="2 3">
    <name type="scientific">Marinibactrum halimedae</name>
    <dbReference type="NCBI Taxonomy" id="1444977"/>
    <lineage>
        <taxon>Bacteria</taxon>
        <taxon>Pseudomonadati</taxon>
        <taxon>Pseudomonadota</taxon>
        <taxon>Gammaproteobacteria</taxon>
        <taxon>Cellvibrionales</taxon>
        <taxon>Cellvibrionaceae</taxon>
        <taxon>Marinibactrum</taxon>
    </lineage>
</organism>